<evidence type="ECO:0000256" key="2">
    <source>
        <dbReference type="ARBA" id="ARBA00022803"/>
    </source>
</evidence>
<dbReference type="Proteomes" id="UP000816034">
    <property type="component" value="Unassembled WGS sequence"/>
</dbReference>
<reference evidence="4 5" key="1">
    <citation type="journal article" date="2018" name="BMC Genomics">
        <title>The genome of Naegleria lovaniensis, the basis for a comparative approach to unravel pathogenicity factors of the human pathogenic amoeba N. fowleri.</title>
        <authorList>
            <person name="Liechti N."/>
            <person name="Schurch N."/>
            <person name="Bruggmann R."/>
            <person name="Wittwer M."/>
        </authorList>
    </citation>
    <scope>NUCLEOTIDE SEQUENCE [LARGE SCALE GENOMIC DNA]</scope>
    <source>
        <strain evidence="4 5">ATCC 30569</strain>
    </source>
</reference>
<dbReference type="Gene3D" id="1.25.40.10">
    <property type="entry name" value="Tetratricopeptide repeat domain"/>
    <property type="match status" value="4"/>
</dbReference>
<dbReference type="InterPro" id="IPR011990">
    <property type="entry name" value="TPR-like_helical_dom_sf"/>
</dbReference>
<dbReference type="EMBL" id="PYSW02000035">
    <property type="protein sequence ID" value="KAG2378100.1"/>
    <property type="molecule type" value="Genomic_DNA"/>
</dbReference>
<dbReference type="PANTHER" id="PTHR44858:SF1">
    <property type="entry name" value="UDP-N-ACETYLGLUCOSAMINE--PEPTIDE N-ACETYLGLUCOSAMINYLTRANSFERASE SPINDLY-RELATED"/>
    <property type="match status" value="1"/>
</dbReference>
<dbReference type="SUPFAM" id="SSF48452">
    <property type="entry name" value="TPR-like"/>
    <property type="match status" value="2"/>
</dbReference>
<dbReference type="RefSeq" id="XP_044545362.1">
    <property type="nucleotide sequence ID" value="XM_044698830.1"/>
</dbReference>
<feature type="repeat" description="TPR" evidence="3">
    <location>
        <begin position="330"/>
        <end position="363"/>
    </location>
</feature>
<keyword evidence="2 3" id="KW-0802">TPR repeat</keyword>
<evidence type="ECO:0000256" key="1">
    <source>
        <dbReference type="ARBA" id="ARBA00022737"/>
    </source>
</evidence>
<dbReference type="InterPro" id="IPR019734">
    <property type="entry name" value="TPR_rpt"/>
</dbReference>
<dbReference type="PROSITE" id="PS50293">
    <property type="entry name" value="TPR_REGION"/>
    <property type="match status" value="1"/>
</dbReference>
<organism evidence="4 5">
    <name type="scientific">Naegleria lovaniensis</name>
    <name type="common">Amoeba</name>
    <dbReference type="NCBI Taxonomy" id="51637"/>
    <lineage>
        <taxon>Eukaryota</taxon>
        <taxon>Discoba</taxon>
        <taxon>Heterolobosea</taxon>
        <taxon>Tetramitia</taxon>
        <taxon>Eutetramitia</taxon>
        <taxon>Vahlkampfiidae</taxon>
        <taxon>Naegleria</taxon>
    </lineage>
</organism>
<dbReference type="PROSITE" id="PS50005">
    <property type="entry name" value="TPR"/>
    <property type="match status" value="3"/>
</dbReference>
<dbReference type="InterPro" id="IPR050498">
    <property type="entry name" value="Ycf3"/>
</dbReference>
<accession>A0AA88KFU8</accession>
<protein>
    <submittedName>
        <fullName evidence="4">Uncharacterized protein</fullName>
    </submittedName>
</protein>
<feature type="repeat" description="TPR" evidence="3">
    <location>
        <begin position="415"/>
        <end position="448"/>
    </location>
</feature>
<name>A0AA88KFU8_NAELO</name>
<evidence type="ECO:0000256" key="3">
    <source>
        <dbReference type="PROSITE-ProRule" id="PRU00339"/>
    </source>
</evidence>
<evidence type="ECO:0000313" key="4">
    <source>
        <dbReference type="EMBL" id="KAG2378100.1"/>
    </source>
</evidence>
<dbReference type="GeneID" id="68101176"/>
<sequence length="506" mass="59688">MKNHKTLQTVFKLSTTPVTRYQQSSRTSFFLNQSCKYHHSLSFNSALTVQDWKALFISYFYRGILNSSVEDFSKAAEIQPLNSRVYFNRGLSYYNQGLNDQALQDFNTSLSLDPTLIECLWLRGKLYLFEKHDNLKSIADFEKILELNPEFYAQAQIYVHLGELYKDLDAKDEEERIQNWNKAISYFVKSIDHIMKVEQEEVRLSKLMLVYYSLTELYMNMEMYDKALYACSQFIKYCPKTYSKKELATMYCSRGTILSEYFQTYDLAITDFLKAVKLDPELEEPYVFLSKAYYNKTDMQNVYKYAKQAEEIIEQKGSEYKLTIDPMMLNTMYEMLGFSYEAKEEYELAIKYFENGLKYGDYEYHVFEALAFSYSRAKKEFDKGIQLFTQRIEQAQNGTVSEKSFVREENRLTVMRAYLLRACVYIFAEQYESAIQDIDVILEKEPENALAIITRGEAIFKMTGNLELAQPYFDKGLRLFPEAKTEIENMINDVMTKRKEQKKDEN</sequence>
<proteinExistence type="predicted"/>
<keyword evidence="1" id="KW-0677">Repeat</keyword>
<dbReference type="AlphaFoldDB" id="A0AA88KFU8"/>
<dbReference type="Pfam" id="PF00515">
    <property type="entry name" value="TPR_1"/>
    <property type="match status" value="1"/>
</dbReference>
<dbReference type="PANTHER" id="PTHR44858">
    <property type="entry name" value="TETRATRICOPEPTIDE REPEAT PROTEIN 6"/>
    <property type="match status" value="1"/>
</dbReference>
<dbReference type="Pfam" id="PF13181">
    <property type="entry name" value="TPR_8"/>
    <property type="match status" value="1"/>
</dbReference>
<gene>
    <name evidence="4" type="ORF">C9374_008722</name>
</gene>
<evidence type="ECO:0000313" key="5">
    <source>
        <dbReference type="Proteomes" id="UP000816034"/>
    </source>
</evidence>
<dbReference type="SMART" id="SM00028">
    <property type="entry name" value="TPR"/>
    <property type="match status" value="8"/>
</dbReference>
<feature type="repeat" description="TPR" evidence="3">
    <location>
        <begin position="83"/>
        <end position="116"/>
    </location>
</feature>
<keyword evidence="5" id="KW-1185">Reference proteome</keyword>
<comment type="caution">
    <text evidence="4">The sequence shown here is derived from an EMBL/GenBank/DDBJ whole genome shotgun (WGS) entry which is preliminary data.</text>
</comment>